<organism evidence="1 2">
    <name type="scientific">Capronia coronata CBS 617.96</name>
    <dbReference type="NCBI Taxonomy" id="1182541"/>
    <lineage>
        <taxon>Eukaryota</taxon>
        <taxon>Fungi</taxon>
        <taxon>Dikarya</taxon>
        <taxon>Ascomycota</taxon>
        <taxon>Pezizomycotina</taxon>
        <taxon>Eurotiomycetes</taxon>
        <taxon>Chaetothyriomycetidae</taxon>
        <taxon>Chaetothyriales</taxon>
        <taxon>Herpotrichiellaceae</taxon>
        <taxon>Capronia</taxon>
    </lineage>
</organism>
<protein>
    <recommendedName>
        <fullName evidence="3">Amidohydrolase</fullName>
    </recommendedName>
</protein>
<dbReference type="PANTHER" id="PTHR30575:SF0">
    <property type="entry name" value="XAA-ARG DIPEPTIDASE"/>
    <property type="match status" value="1"/>
</dbReference>
<dbReference type="HOGENOM" id="CLU_2158065_0_0_1"/>
<dbReference type="OrthoDB" id="6119954at2759"/>
<gene>
    <name evidence="1" type="ORF">A1O1_01455</name>
</gene>
<dbReference type="InterPro" id="IPR052030">
    <property type="entry name" value="Peptidase_M20/M20A_hydrolases"/>
</dbReference>
<evidence type="ECO:0000313" key="1">
    <source>
        <dbReference type="EMBL" id="EXJ96329.1"/>
    </source>
</evidence>
<dbReference type="GeneID" id="19156357"/>
<dbReference type="PANTHER" id="PTHR30575">
    <property type="entry name" value="PEPTIDASE M20"/>
    <property type="match status" value="1"/>
</dbReference>
<dbReference type="GO" id="GO:0016805">
    <property type="term" value="F:dipeptidase activity"/>
    <property type="evidence" value="ECO:0007669"/>
    <property type="project" value="TreeGrafter"/>
</dbReference>
<reference evidence="1 2" key="1">
    <citation type="submission" date="2013-03" db="EMBL/GenBank/DDBJ databases">
        <title>The Genome Sequence of Capronia coronata CBS 617.96.</title>
        <authorList>
            <consortium name="The Broad Institute Genomics Platform"/>
            <person name="Cuomo C."/>
            <person name="de Hoog S."/>
            <person name="Gorbushina A."/>
            <person name="Walker B."/>
            <person name="Young S.K."/>
            <person name="Zeng Q."/>
            <person name="Gargeya S."/>
            <person name="Fitzgerald M."/>
            <person name="Haas B."/>
            <person name="Abouelleil A."/>
            <person name="Allen A.W."/>
            <person name="Alvarado L."/>
            <person name="Arachchi H.M."/>
            <person name="Berlin A.M."/>
            <person name="Chapman S.B."/>
            <person name="Gainer-Dewar J."/>
            <person name="Goldberg J."/>
            <person name="Griggs A."/>
            <person name="Gujja S."/>
            <person name="Hansen M."/>
            <person name="Howarth C."/>
            <person name="Imamovic A."/>
            <person name="Ireland A."/>
            <person name="Larimer J."/>
            <person name="McCowan C."/>
            <person name="Murphy C."/>
            <person name="Pearson M."/>
            <person name="Poon T.W."/>
            <person name="Priest M."/>
            <person name="Roberts A."/>
            <person name="Saif S."/>
            <person name="Shea T."/>
            <person name="Sisk P."/>
            <person name="Sykes S."/>
            <person name="Wortman J."/>
            <person name="Nusbaum C."/>
            <person name="Birren B."/>
        </authorList>
    </citation>
    <scope>NUCLEOTIDE SEQUENCE [LARGE SCALE GENOMIC DNA]</scope>
    <source>
        <strain evidence="1 2">CBS 617.96</strain>
    </source>
</reference>
<dbReference type="EMBL" id="AMWN01000001">
    <property type="protein sequence ID" value="EXJ96329.1"/>
    <property type="molecule type" value="Genomic_DNA"/>
</dbReference>
<dbReference type="Proteomes" id="UP000019484">
    <property type="component" value="Unassembled WGS sequence"/>
</dbReference>
<keyword evidence="2" id="KW-1185">Reference proteome</keyword>
<proteinExistence type="predicted"/>
<dbReference type="Gene3D" id="3.40.630.10">
    <property type="entry name" value="Zn peptidases"/>
    <property type="match status" value="1"/>
</dbReference>
<dbReference type="STRING" id="1182541.W9ZPD8"/>
<comment type="caution">
    <text evidence="1">The sequence shown here is derived from an EMBL/GenBank/DDBJ whole genome shotgun (WGS) entry which is preliminary data.</text>
</comment>
<accession>W9ZPD8</accession>
<dbReference type="RefSeq" id="XP_007720558.1">
    <property type="nucleotide sequence ID" value="XM_007722368.1"/>
</dbReference>
<evidence type="ECO:0000313" key="2">
    <source>
        <dbReference type="Proteomes" id="UP000019484"/>
    </source>
</evidence>
<dbReference type="SUPFAM" id="SSF53187">
    <property type="entry name" value="Zn-dependent exopeptidases"/>
    <property type="match status" value="1"/>
</dbReference>
<name>W9ZPD8_9EURO</name>
<evidence type="ECO:0008006" key="3">
    <source>
        <dbReference type="Google" id="ProtNLM"/>
    </source>
</evidence>
<dbReference type="AlphaFoldDB" id="W9ZPD8"/>
<sequence length="111" mass="12166">MTSPARLALTINDRSFSNPELAYEEATAHDTLVEALQIERVRATPHAYGIPTALEAEFGSGGRVLTFNTEYDALPGIGHACGHNPISTSNISEALLIFDRTFQSARRFKMQ</sequence>